<organism evidence="1 2">
    <name type="scientific">Actinoplanes sichuanensis</name>
    <dbReference type="NCBI Taxonomy" id="512349"/>
    <lineage>
        <taxon>Bacteria</taxon>
        <taxon>Bacillati</taxon>
        <taxon>Actinomycetota</taxon>
        <taxon>Actinomycetes</taxon>
        <taxon>Micromonosporales</taxon>
        <taxon>Micromonosporaceae</taxon>
        <taxon>Actinoplanes</taxon>
    </lineage>
</organism>
<keyword evidence="2" id="KW-1185">Reference proteome</keyword>
<dbReference type="RefSeq" id="WP_317793944.1">
    <property type="nucleotide sequence ID" value="NZ_AP028461.1"/>
</dbReference>
<proteinExistence type="predicted"/>
<gene>
    <name evidence="1" type="ORF">ACFQ5G_02155</name>
</gene>
<reference evidence="2" key="1">
    <citation type="journal article" date="2019" name="Int. J. Syst. Evol. Microbiol.">
        <title>The Global Catalogue of Microorganisms (GCM) 10K type strain sequencing project: providing services to taxonomists for standard genome sequencing and annotation.</title>
        <authorList>
            <consortium name="The Broad Institute Genomics Platform"/>
            <consortium name="The Broad Institute Genome Sequencing Center for Infectious Disease"/>
            <person name="Wu L."/>
            <person name="Ma J."/>
        </authorList>
    </citation>
    <scope>NUCLEOTIDE SEQUENCE [LARGE SCALE GENOMIC DNA]</scope>
    <source>
        <strain evidence="2">CCM 7526</strain>
    </source>
</reference>
<dbReference type="Proteomes" id="UP001597183">
    <property type="component" value="Unassembled WGS sequence"/>
</dbReference>
<evidence type="ECO:0000313" key="1">
    <source>
        <dbReference type="EMBL" id="MFD1364139.1"/>
    </source>
</evidence>
<evidence type="ECO:0000313" key="2">
    <source>
        <dbReference type="Proteomes" id="UP001597183"/>
    </source>
</evidence>
<accession>A0ABW4A0X5</accession>
<comment type="caution">
    <text evidence="1">The sequence shown here is derived from an EMBL/GenBank/DDBJ whole genome shotgun (WGS) entry which is preliminary data.</text>
</comment>
<sequence length="381" mass="39858">MMLPGSFPRTAPLLRRGDPAPGDSEVIAAVIARLRDAARTAGDAVVLLGRIGADVTLWTGPAADACGRRRDEIVRRLQAAESAYTGAAEDLTRWLQTLGALQATAAQIAREANDLQRSAETNNALTVFASPATPNVPGLAALQRRHDDVAAQATAAAKTCAVALGHASDIVEKFRHSRWQNIGDVLHDVSDVLGTAVLVLTVASAFPPLAPLALPAAAAGRGLLLAVDVAKLGVDLKLVADGDASWSTVGGDTVDVATGGLGAGFRPMAKAAKAEHQLRTAAETAGGARFATGAAEAADELAVGFTAAARREILHPVTAFRNEQQMTAVVQEARQHAPLPSMQRWLPPDNRRWVVGDALVQTHEANEVRKNVQGWIGGDKR</sequence>
<name>A0ABW4A0X5_9ACTN</name>
<dbReference type="EMBL" id="JBHTMK010000004">
    <property type="protein sequence ID" value="MFD1364139.1"/>
    <property type="molecule type" value="Genomic_DNA"/>
</dbReference>
<protein>
    <submittedName>
        <fullName evidence="1">Uncharacterized protein</fullName>
    </submittedName>
</protein>